<protein>
    <submittedName>
        <fullName evidence="3">Uncharacterized protein LOC105364628</fullName>
    </submittedName>
</protein>
<feature type="chain" id="PRO_5042482842" evidence="1">
    <location>
        <begin position="24"/>
        <end position="128"/>
    </location>
</feature>
<keyword evidence="2" id="KW-1185">Reference proteome</keyword>
<accession>A0AAJ7DYB8</accession>
<reference evidence="3" key="1">
    <citation type="submission" date="2025-08" db="UniProtKB">
        <authorList>
            <consortium name="RefSeq"/>
        </authorList>
    </citation>
    <scope>IDENTIFICATION</scope>
</reference>
<keyword evidence="1" id="KW-0732">Signal</keyword>
<evidence type="ECO:0000313" key="3">
    <source>
        <dbReference type="RefSeq" id="XP_011500909.1"/>
    </source>
</evidence>
<evidence type="ECO:0000313" key="2">
    <source>
        <dbReference type="Proteomes" id="UP000695007"/>
    </source>
</evidence>
<sequence>MSQVAVALGLVLGLQVWLSLCAGLVPPESSFSEERQVYAVPRSLAGDSRERRSSGLGSSFIRFGRDRDAALGSVSQPHTRSDTVIRFGRDGLNGRLNRLRQERMRRLARLALICAAKSQEDSPASSTE</sequence>
<proteinExistence type="predicted"/>
<dbReference type="AlphaFoldDB" id="A0AAJ7DYB8"/>
<organism evidence="2 3">
    <name type="scientific">Ceratosolen solmsi marchali</name>
    <dbReference type="NCBI Taxonomy" id="326594"/>
    <lineage>
        <taxon>Eukaryota</taxon>
        <taxon>Metazoa</taxon>
        <taxon>Ecdysozoa</taxon>
        <taxon>Arthropoda</taxon>
        <taxon>Hexapoda</taxon>
        <taxon>Insecta</taxon>
        <taxon>Pterygota</taxon>
        <taxon>Neoptera</taxon>
        <taxon>Endopterygota</taxon>
        <taxon>Hymenoptera</taxon>
        <taxon>Apocrita</taxon>
        <taxon>Proctotrupomorpha</taxon>
        <taxon>Chalcidoidea</taxon>
        <taxon>Agaonidae</taxon>
        <taxon>Agaoninae</taxon>
        <taxon>Ceratosolen</taxon>
    </lineage>
</organism>
<feature type="non-terminal residue" evidence="3">
    <location>
        <position position="128"/>
    </location>
</feature>
<dbReference type="KEGG" id="csol:105364628"/>
<evidence type="ECO:0000256" key="1">
    <source>
        <dbReference type="SAM" id="SignalP"/>
    </source>
</evidence>
<dbReference type="RefSeq" id="XP_011500909.1">
    <property type="nucleotide sequence ID" value="XM_011502607.1"/>
</dbReference>
<dbReference type="Proteomes" id="UP000695007">
    <property type="component" value="Unplaced"/>
</dbReference>
<name>A0AAJ7DYB8_9HYME</name>
<gene>
    <name evidence="3" type="primary">LOC105364628</name>
</gene>
<feature type="signal peptide" evidence="1">
    <location>
        <begin position="1"/>
        <end position="23"/>
    </location>
</feature>
<dbReference type="GeneID" id="105364628"/>